<gene>
    <name evidence="1" type="ORF">Voc01_011560</name>
</gene>
<protein>
    <submittedName>
        <fullName evidence="1">Uncharacterized protein</fullName>
    </submittedName>
</protein>
<sequence length="181" mass="18389">MTSPVPSLPALHVPTAAELEQYANAANELLAGAVVSGAYKASDTSRSSATTGATYTDDPHLTVPVAANGVYPVEFYGLYQAGATGQMKIQFTFPSGTWEAASFAYDPGTDEWQALASGVSSPGGAVTGLVGTGSNVPVRLAGTLHVGATGGALTVQWAQTTSNATATILRKGSRIVLTRLA</sequence>
<reference evidence="1" key="1">
    <citation type="submission" date="2021-01" db="EMBL/GenBank/DDBJ databases">
        <title>Whole genome shotgun sequence of Virgisporangium ochraceum NBRC 16418.</title>
        <authorList>
            <person name="Komaki H."/>
            <person name="Tamura T."/>
        </authorList>
    </citation>
    <scope>NUCLEOTIDE SEQUENCE</scope>
    <source>
        <strain evidence="1">NBRC 16418</strain>
    </source>
</reference>
<keyword evidence="2" id="KW-1185">Reference proteome</keyword>
<proteinExistence type="predicted"/>
<dbReference type="Proteomes" id="UP000635606">
    <property type="component" value="Unassembled WGS sequence"/>
</dbReference>
<evidence type="ECO:0000313" key="1">
    <source>
        <dbReference type="EMBL" id="GIJ66239.1"/>
    </source>
</evidence>
<dbReference type="AlphaFoldDB" id="A0A8J3ZLU1"/>
<dbReference type="RefSeq" id="WP_203926222.1">
    <property type="nucleotide sequence ID" value="NZ_BOPH01000017.1"/>
</dbReference>
<accession>A0A8J3ZLU1</accession>
<organism evidence="1 2">
    <name type="scientific">Virgisporangium ochraceum</name>
    <dbReference type="NCBI Taxonomy" id="65505"/>
    <lineage>
        <taxon>Bacteria</taxon>
        <taxon>Bacillati</taxon>
        <taxon>Actinomycetota</taxon>
        <taxon>Actinomycetes</taxon>
        <taxon>Micromonosporales</taxon>
        <taxon>Micromonosporaceae</taxon>
        <taxon>Virgisporangium</taxon>
    </lineage>
</organism>
<evidence type="ECO:0000313" key="2">
    <source>
        <dbReference type="Proteomes" id="UP000635606"/>
    </source>
</evidence>
<name>A0A8J3ZLU1_9ACTN</name>
<comment type="caution">
    <text evidence="1">The sequence shown here is derived from an EMBL/GenBank/DDBJ whole genome shotgun (WGS) entry which is preliminary data.</text>
</comment>
<dbReference type="EMBL" id="BOPH01000017">
    <property type="protein sequence ID" value="GIJ66239.1"/>
    <property type="molecule type" value="Genomic_DNA"/>
</dbReference>